<accession>A0A1I6FYF7</accession>
<dbReference type="RefSeq" id="WP_165614981.1">
    <property type="nucleotide sequence ID" value="NZ_FOYP01000001.1"/>
</dbReference>
<dbReference type="AlphaFoldDB" id="A0A1I6FYF7"/>
<dbReference type="EMBL" id="FOYP01000001">
    <property type="protein sequence ID" value="SFR34944.1"/>
    <property type="molecule type" value="Genomic_DNA"/>
</dbReference>
<name>A0A1I6FYF7_9RHOB</name>
<protein>
    <submittedName>
        <fullName evidence="1">Uncharacterized protein</fullName>
    </submittedName>
</protein>
<proteinExistence type="predicted"/>
<evidence type="ECO:0000313" key="2">
    <source>
        <dbReference type="Proteomes" id="UP000199478"/>
    </source>
</evidence>
<sequence length="54" mass="6276">MICDDKAYFVTFAPKREDPPMLVASEHRFPHVIDVFDELADYAHALLERKPDTN</sequence>
<organism evidence="1 2">
    <name type="scientific">Yoonia tamlensis</name>
    <dbReference type="NCBI Taxonomy" id="390270"/>
    <lineage>
        <taxon>Bacteria</taxon>
        <taxon>Pseudomonadati</taxon>
        <taxon>Pseudomonadota</taxon>
        <taxon>Alphaproteobacteria</taxon>
        <taxon>Rhodobacterales</taxon>
        <taxon>Paracoccaceae</taxon>
        <taxon>Yoonia</taxon>
    </lineage>
</organism>
<evidence type="ECO:0000313" key="1">
    <source>
        <dbReference type="EMBL" id="SFR34944.1"/>
    </source>
</evidence>
<reference evidence="2" key="1">
    <citation type="submission" date="2016-10" db="EMBL/GenBank/DDBJ databases">
        <authorList>
            <person name="Varghese N."/>
            <person name="Submissions S."/>
        </authorList>
    </citation>
    <scope>NUCLEOTIDE SEQUENCE [LARGE SCALE GENOMIC DNA]</scope>
    <source>
        <strain evidence="2">DSM 26879</strain>
    </source>
</reference>
<keyword evidence="2" id="KW-1185">Reference proteome</keyword>
<dbReference type="Proteomes" id="UP000199478">
    <property type="component" value="Unassembled WGS sequence"/>
</dbReference>
<gene>
    <name evidence="1" type="ORF">SAMN04488005_0734</name>
</gene>
<dbReference type="STRING" id="390270.SAMN04488005_0734"/>